<dbReference type="Gene3D" id="3.90.550.10">
    <property type="entry name" value="Spore Coat Polysaccharide Biosynthesis Protein SpsA, Chain A"/>
    <property type="match status" value="1"/>
</dbReference>
<accession>A0A6C0CTD8</accession>
<reference evidence="1" key="1">
    <citation type="journal article" date="2020" name="Nature">
        <title>Giant virus diversity and host interactions through global metagenomics.</title>
        <authorList>
            <person name="Schulz F."/>
            <person name="Roux S."/>
            <person name="Paez-Espino D."/>
            <person name="Jungbluth S."/>
            <person name="Walsh D.A."/>
            <person name="Denef V.J."/>
            <person name="McMahon K.D."/>
            <person name="Konstantinidis K.T."/>
            <person name="Eloe-Fadrosh E.A."/>
            <person name="Kyrpides N.C."/>
            <person name="Woyke T."/>
        </authorList>
    </citation>
    <scope>NUCLEOTIDE SEQUENCE</scope>
    <source>
        <strain evidence="1">GVMAG-M-3300021962-46</strain>
    </source>
</reference>
<dbReference type="SUPFAM" id="SSF56784">
    <property type="entry name" value="HAD-like"/>
    <property type="match status" value="1"/>
</dbReference>
<dbReference type="Pfam" id="PF08282">
    <property type="entry name" value="Hydrolase_3"/>
    <property type="match status" value="1"/>
</dbReference>
<organism evidence="1">
    <name type="scientific">viral metagenome</name>
    <dbReference type="NCBI Taxonomy" id="1070528"/>
    <lineage>
        <taxon>unclassified sequences</taxon>
        <taxon>metagenomes</taxon>
        <taxon>organismal metagenomes</taxon>
    </lineage>
</organism>
<dbReference type="Gene3D" id="3.40.50.1000">
    <property type="entry name" value="HAD superfamily/HAD-like"/>
    <property type="match status" value="1"/>
</dbReference>
<name>A0A6C0CTD8_9ZZZZ</name>
<evidence type="ECO:0008006" key="2">
    <source>
        <dbReference type="Google" id="ProtNLM"/>
    </source>
</evidence>
<dbReference type="InterPro" id="IPR036412">
    <property type="entry name" value="HAD-like_sf"/>
</dbReference>
<dbReference type="InterPro" id="IPR029044">
    <property type="entry name" value="Nucleotide-diphossugar_trans"/>
</dbReference>
<dbReference type="InterPro" id="IPR011009">
    <property type="entry name" value="Kinase-like_dom_sf"/>
</dbReference>
<evidence type="ECO:0000313" key="1">
    <source>
        <dbReference type="EMBL" id="QHT07140.1"/>
    </source>
</evidence>
<dbReference type="EMBL" id="MN739479">
    <property type="protein sequence ID" value="QHT07140.1"/>
    <property type="molecule type" value="Genomic_DNA"/>
</dbReference>
<sequence length="668" mass="78597">MEISIIFPIAGLGSRFGYTFKPFLKATDDTFIELAKKPFDRLKSFGYKPIYYFIYRKSQELDYSVTSELNKLFPNDTIHGLIIDDTDGPLQTLQQATRKYNLKGPAFVCDCDHAIQIDPMIESIDLLEKMDVFIPTWNIEEKDYIHWGKIKLNKDYHIIDFCEKEYMKADDGCYVKGLIGCYLFKHIESVLQYPAFENISSMLKKMHQEGTPMITIPILEADFFGTPKSLQDFRFKRAQPYSIFIDIDGTLIHQTTRKLLPGTLDKLNYWKSQGHRIIFTTAINKHRIINILYLLKEYQIPYDDIITGLPPGPRFLINDRKPYIPYYCMASGYVVDRDYGIGEIELPIQPPTIIKLLKGASFAQVYLVEDTKRQNHFVRKYISKNGDLAIHADILKRQCEDLKRLFFYKKNICPKILNEYDSPSEYYYDMEYLEGYETLSSFNDETIYSVLPKVLADMNHSIYSYKKQIPKEEQIKWLQDYLDEKVFPKFKIIEDLHPELHKLIHLENIIINNKKYQSIQYYLEHIPLSNYTPEFICPIHGDLTLENILYHPKTHDYKLIDPSGARYMDAVEMDIAKLFQSIVCNYASWTDCTDLVKYTQDSYIINKNYMNDYSKISGLYDFINYKKGIFYMSTYFVRMVPFMLHKSLEHAIHILLLAIYYLDSITTN</sequence>
<protein>
    <recommendedName>
        <fullName evidence="2">Nucleotidyl transferase domain-containing protein</fullName>
    </recommendedName>
</protein>
<dbReference type="SUPFAM" id="SSF53448">
    <property type="entry name" value="Nucleotide-diphospho-sugar transferases"/>
    <property type="match status" value="1"/>
</dbReference>
<dbReference type="SUPFAM" id="SSF56112">
    <property type="entry name" value="Protein kinase-like (PK-like)"/>
    <property type="match status" value="1"/>
</dbReference>
<dbReference type="InterPro" id="IPR023214">
    <property type="entry name" value="HAD_sf"/>
</dbReference>
<proteinExistence type="predicted"/>
<dbReference type="AlphaFoldDB" id="A0A6C0CTD8"/>